<accession>A0A2X2E9U8</accession>
<proteinExistence type="predicted"/>
<sequence>MSNKPGVDLTPSAVLAFWAEREPKLLPFFREMDEKEHWALQDIDDQFSALYVEVTELLDEHEQNTGLDEPLVKEGVQKLVRTAAALPCSASSRFFEWLGDRSFNLPYALLSHAHDHHKMDPDCSVIWQRARMTARYQILKEIVAEVTGGGDPL</sequence>
<dbReference type="RefSeq" id="WP_019364769.1">
    <property type="nucleotide sequence ID" value="NZ_DALZQD010000020.1"/>
</dbReference>
<evidence type="ECO:0000313" key="2">
    <source>
        <dbReference type="Proteomes" id="UP000250443"/>
    </source>
</evidence>
<dbReference type="AlphaFoldDB" id="A0A2X2E9U8"/>
<dbReference type="Proteomes" id="UP000250443">
    <property type="component" value="Unassembled WGS sequence"/>
</dbReference>
<dbReference type="Pfam" id="PF23130">
    <property type="entry name" value="IcmW"/>
    <property type="match status" value="1"/>
</dbReference>
<name>A0A2X2E9U8_PSELU</name>
<dbReference type="GeneID" id="300269175"/>
<reference evidence="1 2" key="1">
    <citation type="submission" date="2018-06" db="EMBL/GenBank/DDBJ databases">
        <authorList>
            <consortium name="Pathogen Informatics"/>
            <person name="Doyle S."/>
        </authorList>
    </citation>
    <scope>NUCLEOTIDE SEQUENCE [LARGE SCALE GENOMIC DNA]</scope>
    <source>
        <strain evidence="1 2">NCTC11842</strain>
    </source>
</reference>
<dbReference type="EMBL" id="UAUF01000010">
    <property type="protein sequence ID" value="SPZ04919.1"/>
    <property type="molecule type" value="Genomic_DNA"/>
</dbReference>
<organism evidence="1 2">
    <name type="scientific">Pseudomonas luteola</name>
    <dbReference type="NCBI Taxonomy" id="47886"/>
    <lineage>
        <taxon>Bacteria</taxon>
        <taxon>Pseudomonadati</taxon>
        <taxon>Pseudomonadota</taxon>
        <taxon>Gammaproteobacteria</taxon>
        <taxon>Pseudomonadales</taxon>
        <taxon>Pseudomonadaceae</taxon>
        <taxon>Pseudomonas</taxon>
    </lineage>
</organism>
<evidence type="ECO:0000313" key="1">
    <source>
        <dbReference type="EMBL" id="SPZ04919.1"/>
    </source>
</evidence>
<dbReference type="InterPro" id="IPR057079">
    <property type="entry name" value="IcmW-like"/>
</dbReference>
<protein>
    <submittedName>
        <fullName evidence="1">Uncharacterized protein</fullName>
    </submittedName>
</protein>
<gene>
    <name evidence="1" type="ORF">NCTC11842_01439</name>
</gene>